<dbReference type="SUPFAM" id="SSF53474">
    <property type="entry name" value="alpha/beta-Hydrolases"/>
    <property type="match status" value="1"/>
</dbReference>
<dbReference type="EC" id="3.1.1.-" evidence="3"/>
<feature type="domain" description="Carboxylesterase type B" evidence="4">
    <location>
        <begin position="398"/>
        <end position="528"/>
    </location>
</feature>
<dbReference type="InterPro" id="IPR050309">
    <property type="entry name" value="Type-B_Carboxylest/Lipase"/>
</dbReference>
<evidence type="ECO:0000256" key="2">
    <source>
        <dbReference type="ARBA" id="ARBA00022801"/>
    </source>
</evidence>
<feature type="domain" description="Carboxylesterase type B" evidence="4">
    <location>
        <begin position="40"/>
        <end position="360"/>
    </location>
</feature>
<evidence type="ECO:0000256" key="3">
    <source>
        <dbReference type="RuleBase" id="RU361235"/>
    </source>
</evidence>
<evidence type="ECO:0000313" key="5">
    <source>
        <dbReference type="EMBL" id="TLG76790.1"/>
    </source>
</evidence>
<reference evidence="5 6" key="1">
    <citation type="submission" date="2019-05" db="EMBL/GenBank/DDBJ databases">
        <title>Culicoidintestinum kansasii gen. nov., sp. nov. from the gastrointestinal tract of the biting midge, Culicoides sonorensis.</title>
        <authorList>
            <person name="Neupane S."/>
            <person name="Ghosh A."/>
            <person name="Gunther S."/>
            <person name="Martin K."/>
            <person name="Zurek L."/>
        </authorList>
    </citation>
    <scope>NUCLEOTIDE SEQUENCE [LARGE SCALE GENOMIC DNA]</scope>
    <source>
        <strain evidence="5 6">CS-1</strain>
    </source>
</reference>
<keyword evidence="2 3" id="KW-0378">Hydrolase</keyword>
<dbReference type="PROSITE" id="PS00122">
    <property type="entry name" value="CARBOXYLESTERASE_B_1"/>
    <property type="match status" value="1"/>
</dbReference>
<evidence type="ECO:0000313" key="6">
    <source>
        <dbReference type="Proteomes" id="UP000306912"/>
    </source>
</evidence>
<evidence type="ECO:0000256" key="1">
    <source>
        <dbReference type="ARBA" id="ARBA00005964"/>
    </source>
</evidence>
<dbReference type="InterPro" id="IPR019819">
    <property type="entry name" value="Carboxylesterase_B_CS"/>
</dbReference>
<dbReference type="PROSITE" id="PS00941">
    <property type="entry name" value="CARBOXYLESTERASE_B_2"/>
    <property type="match status" value="1"/>
</dbReference>
<dbReference type="InterPro" id="IPR002018">
    <property type="entry name" value="CarbesteraseB"/>
</dbReference>
<dbReference type="Proteomes" id="UP000306912">
    <property type="component" value="Unassembled WGS sequence"/>
</dbReference>
<keyword evidence="6" id="KW-1185">Reference proteome</keyword>
<dbReference type="InParanoid" id="A0A5R8QGF1"/>
<comment type="similarity">
    <text evidence="1 3">Belongs to the type-B carboxylesterase/lipase family.</text>
</comment>
<dbReference type="PANTHER" id="PTHR11559">
    <property type="entry name" value="CARBOXYLESTERASE"/>
    <property type="match status" value="1"/>
</dbReference>
<dbReference type="EMBL" id="VBWP01000002">
    <property type="protein sequence ID" value="TLG76790.1"/>
    <property type="molecule type" value="Genomic_DNA"/>
</dbReference>
<proteinExistence type="inferred from homology"/>
<accession>A0A5R8QGF1</accession>
<protein>
    <recommendedName>
        <fullName evidence="3">Carboxylic ester hydrolase</fullName>
        <ecNumber evidence="3">3.1.1.-</ecNumber>
    </recommendedName>
</protein>
<dbReference type="OrthoDB" id="9775851at2"/>
<dbReference type="GO" id="GO:0016787">
    <property type="term" value="F:hydrolase activity"/>
    <property type="evidence" value="ECO:0007669"/>
    <property type="project" value="UniProtKB-KW"/>
</dbReference>
<sequence>MIGVYEMKRFFLVFVAGIMAVSILSGCSMFSTFDQNVEQQVTGGKVSGAVTADEAALSWLGVPYAAAPVNELRWHAPADVVAWNDVRDATSYGNVCTQVSGGKVVGDEDCLYLNVWRPNTNEANLPVMVYVHGGGNRNDSGNNYVGDKLAAQANAIVITINYRLDVLGYLTTPALRTGNAVEDSGNFALLDIQKALQWVQGNAAAFGGDAKNVTLAGQSAGARDVMATLISPEFKGLYQKAILMSGGETLSTVEDGEATADTVISNLLVSSGTVADATAAENWLKSASDADVSKFLYDQPAESLVMALPSAIIRMQTFTHLFMDGTVIPKEGFDVIASGNYFKVPVMLGSNYDEFGAFNLLDPAFFPKLPTGELDQPENFDTFTKSKEYGSQLYASFCVETFADRLYAAGMTDIYAYRMQWGHDLDVANEAIVKYIGATHGADVDFVFGYEMNPANKMFPGAPLYTDENAPGRELLTTAVMNYYGNFLHNGDPKVSDTVTWSKWTPTTEQEKIMIFNASDTELKNEMSDMYWNRDEVMKELKENTTEDQQKVIDGVYKGRFFMIGVED</sequence>
<dbReference type="InterPro" id="IPR029058">
    <property type="entry name" value="AB_hydrolase_fold"/>
</dbReference>
<evidence type="ECO:0000259" key="4">
    <source>
        <dbReference type="Pfam" id="PF00135"/>
    </source>
</evidence>
<dbReference type="Pfam" id="PF00135">
    <property type="entry name" value="COesterase"/>
    <property type="match status" value="2"/>
</dbReference>
<dbReference type="InterPro" id="IPR019826">
    <property type="entry name" value="Carboxylesterase_B_AS"/>
</dbReference>
<dbReference type="Gene3D" id="3.40.50.1820">
    <property type="entry name" value="alpha/beta hydrolase"/>
    <property type="match status" value="1"/>
</dbReference>
<gene>
    <name evidence="5" type="ORF">FEZ08_04010</name>
</gene>
<organism evidence="5 6">
    <name type="scientific">Culicoidibacter larvae</name>
    <dbReference type="NCBI Taxonomy" id="2579976"/>
    <lineage>
        <taxon>Bacteria</taxon>
        <taxon>Bacillati</taxon>
        <taxon>Bacillota</taxon>
        <taxon>Culicoidibacteria</taxon>
        <taxon>Culicoidibacterales</taxon>
        <taxon>Culicoidibacteraceae</taxon>
        <taxon>Culicoidibacter</taxon>
    </lineage>
</organism>
<name>A0A5R8QGF1_9FIRM</name>
<dbReference type="AlphaFoldDB" id="A0A5R8QGF1"/>
<dbReference type="FunCoup" id="A0A5R8QGF1">
    <property type="interactions" value="47"/>
</dbReference>
<comment type="caution">
    <text evidence="5">The sequence shown here is derived from an EMBL/GenBank/DDBJ whole genome shotgun (WGS) entry which is preliminary data.</text>
</comment>